<comment type="function">
    <text evidence="1">Required for the transposition of the insertion element.</text>
</comment>
<dbReference type="EMBL" id="CP000385">
    <property type="protein sequence ID" value="ABG11621.1"/>
    <property type="molecule type" value="Genomic_DNA"/>
</dbReference>
<name>A0A5Q5BSY0_MYCSS</name>
<feature type="region of interest" description="Disordered" evidence="6">
    <location>
        <begin position="1"/>
        <end position="20"/>
    </location>
</feature>
<protein>
    <submittedName>
        <fullName evidence="7">Transposase, mutator type</fullName>
    </submittedName>
</protein>
<dbReference type="PANTHER" id="PTHR33217">
    <property type="entry name" value="TRANSPOSASE FOR INSERTION SEQUENCE ELEMENT IS1081"/>
    <property type="match status" value="1"/>
</dbReference>
<dbReference type="GO" id="GO:0003677">
    <property type="term" value="F:DNA binding"/>
    <property type="evidence" value="ECO:0007669"/>
    <property type="project" value="UniProtKB-KW"/>
</dbReference>
<evidence type="ECO:0000256" key="5">
    <source>
        <dbReference type="ARBA" id="ARBA00023172"/>
    </source>
</evidence>
<evidence type="ECO:0000256" key="6">
    <source>
        <dbReference type="SAM" id="MobiDB-lite"/>
    </source>
</evidence>
<dbReference type="InterPro" id="IPR001207">
    <property type="entry name" value="Transposase_mutator"/>
</dbReference>
<dbReference type="GO" id="GO:0006313">
    <property type="term" value="P:DNA transposition"/>
    <property type="evidence" value="ECO:0007669"/>
    <property type="project" value="InterPro"/>
</dbReference>
<keyword evidence="3" id="KW-0815">Transposition</keyword>
<evidence type="ECO:0000313" key="7">
    <source>
        <dbReference type="EMBL" id="ABG11621.1"/>
    </source>
</evidence>
<dbReference type="KEGG" id="mmc:Mmcs_5521"/>
<dbReference type="NCBIfam" id="NF033543">
    <property type="entry name" value="transpos_IS256"/>
    <property type="match status" value="1"/>
</dbReference>
<dbReference type="GO" id="GO:0004803">
    <property type="term" value="F:transposase activity"/>
    <property type="evidence" value="ECO:0007669"/>
    <property type="project" value="InterPro"/>
</dbReference>
<organism evidence="7">
    <name type="scientific">Mycobacterium sp. (strain MCS)</name>
    <dbReference type="NCBI Taxonomy" id="164756"/>
    <lineage>
        <taxon>Bacteria</taxon>
        <taxon>Bacillati</taxon>
        <taxon>Actinomycetota</taxon>
        <taxon>Actinomycetes</taxon>
        <taxon>Mycobacteriales</taxon>
        <taxon>Mycobacteriaceae</taxon>
        <taxon>Mycobacterium</taxon>
    </lineage>
</organism>
<keyword evidence="7" id="KW-0614">Plasmid</keyword>
<keyword evidence="4" id="KW-0238">DNA-binding</keyword>
<gene>
    <name evidence="7" type="ordered locus">Mmcs_5521</name>
</gene>
<sequence>MLTVVHDTDEANANDGGGRSLLDEIVRDGARQMLATALKAEVAAYIDAHAGELDESGRRLVVRNGSHAGREVLTAAGAVAVTAPRVNDKRIDADTGERQRFSSAILPAWARKSPQMTEVLPLLYLHGLSTSDFGPALEQFLGSSAGLSATTITRLTSQWQEEAKAFGARDLSGTDFVYLWVDGIHLKVRLEQEKLCLLVMIGVRSDGRKELVALADGYRESTESWADLLRSCRRRGMIAPVLAVGDGALGFWKAMREVFPATREQRCWFHKQANVLSRLPKSAQPAAVAAMREIYNAEDLDHAQVAIKAFEIDYGAKYPKAVAKIVDDADVLLEFYQIPSRTLDPLAHHESDRINLRHRAIADEGHQGAGIPRGRNCHGLQAYRRRTSPVAGSQRTPPGRPRPCRRRLPQRQATRTPRRHHTARAGRINRNGGRLKHPDPQVLTIPLDVGQAPRCGVDPAGWMRGEEAG</sequence>
<proteinExistence type="inferred from homology"/>
<comment type="similarity">
    <text evidence="2">Belongs to the transposase mutator family.</text>
</comment>
<dbReference type="PROSITE" id="PS01007">
    <property type="entry name" value="TRANSPOSASE_MUTATOR"/>
    <property type="match status" value="1"/>
</dbReference>
<keyword evidence="5" id="KW-0233">DNA recombination</keyword>
<evidence type="ECO:0000256" key="3">
    <source>
        <dbReference type="ARBA" id="ARBA00022578"/>
    </source>
</evidence>
<reference evidence="7" key="1">
    <citation type="submission" date="2006-06" db="EMBL/GenBank/DDBJ databases">
        <title>Complete sequence of plasmid of Mycobacterium sp. MCS.</title>
        <authorList>
            <consortium name="US DOE Joint Genome Institute"/>
            <person name="Copeland A."/>
            <person name="Lucas S."/>
            <person name="Lapidus A."/>
            <person name="Barry K."/>
            <person name="Detter J.C."/>
            <person name="Glavina del Rio T."/>
            <person name="Hammon N."/>
            <person name="Israni S."/>
            <person name="Dalin E."/>
            <person name="Tice H."/>
            <person name="Pitluck S."/>
            <person name="Martinez M."/>
            <person name="Schmutz J."/>
            <person name="Larimer F."/>
            <person name="Land M."/>
            <person name="Hauser L."/>
            <person name="Kyrpides N."/>
            <person name="Kim E."/>
            <person name="Miller C.D."/>
            <person name="Hughes J.E."/>
            <person name="Anderson A.J."/>
            <person name="Sims R.C."/>
            <person name="Richardson P."/>
        </authorList>
    </citation>
    <scope>NUCLEOTIDE SEQUENCE [LARGE SCALE GENOMIC DNA]</scope>
    <source>
        <strain evidence="7">MCS</strain>
        <plasmid evidence="7">Plasmid1</plasmid>
    </source>
</reference>
<accession>A0A5Q5BSY0</accession>
<feature type="region of interest" description="Disordered" evidence="6">
    <location>
        <begin position="385"/>
        <end position="440"/>
    </location>
</feature>
<dbReference type="PANTHER" id="PTHR33217:SF9">
    <property type="entry name" value="MUTATOR FAMILY TRANSPOSASE"/>
    <property type="match status" value="1"/>
</dbReference>
<evidence type="ECO:0000256" key="4">
    <source>
        <dbReference type="ARBA" id="ARBA00023125"/>
    </source>
</evidence>
<dbReference type="AlphaFoldDB" id="A0A5Q5BSY0"/>
<evidence type="ECO:0000256" key="2">
    <source>
        <dbReference type="ARBA" id="ARBA00010961"/>
    </source>
</evidence>
<dbReference type="Pfam" id="PF00872">
    <property type="entry name" value="Transposase_mut"/>
    <property type="match status" value="1"/>
</dbReference>
<geneLocation type="plasmid" evidence="7">
    <name>Plasmid1</name>
</geneLocation>
<evidence type="ECO:0000256" key="1">
    <source>
        <dbReference type="ARBA" id="ARBA00002190"/>
    </source>
</evidence>